<protein>
    <submittedName>
        <fullName evidence="2">Uncharacterized protein</fullName>
    </submittedName>
</protein>
<sequence>MELSAIKPFSYFFQTLIHAPHSANSSSYKLKTFQKPSELQTAGTRAPLKMAQCKLGVNVTHLDSEGERLLLLLLFVGLLTPLWNLFRYLRSL</sequence>
<keyword evidence="3" id="KW-1185">Reference proteome</keyword>
<keyword evidence="1" id="KW-1133">Transmembrane helix</keyword>
<dbReference type="HOGENOM" id="CLU_2416255_0_0_1"/>
<dbReference type="Proteomes" id="UP000017836">
    <property type="component" value="Unassembled WGS sequence"/>
</dbReference>
<dbReference type="Gramene" id="ERN00528">
    <property type="protein sequence ID" value="ERN00528"/>
    <property type="gene ID" value="AMTR_s00102p00065130"/>
</dbReference>
<dbReference type="EMBL" id="KI394858">
    <property type="protein sequence ID" value="ERN00528.1"/>
    <property type="molecule type" value="Genomic_DNA"/>
</dbReference>
<keyword evidence="1" id="KW-0812">Transmembrane</keyword>
<evidence type="ECO:0000313" key="2">
    <source>
        <dbReference type="EMBL" id="ERN00528.1"/>
    </source>
</evidence>
<dbReference type="AlphaFoldDB" id="W1NXZ4"/>
<evidence type="ECO:0000313" key="3">
    <source>
        <dbReference type="Proteomes" id="UP000017836"/>
    </source>
</evidence>
<keyword evidence="1" id="KW-0472">Membrane</keyword>
<name>W1NXZ4_AMBTC</name>
<accession>W1NXZ4</accession>
<reference evidence="3" key="1">
    <citation type="journal article" date="2013" name="Science">
        <title>The Amborella genome and the evolution of flowering plants.</title>
        <authorList>
            <consortium name="Amborella Genome Project"/>
        </authorList>
    </citation>
    <scope>NUCLEOTIDE SEQUENCE [LARGE SCALE GENOMIC DNA]</scope>
</reference>
<evidence type="ECO:0000256" key="1">
    <source>
        <dbReference type="SAM" id="Phobius"/>
    </source>
</evidence>
<gene>
    <name evidence="2" type="ORF">AMTR_s00102p00065130</name>
</gene>
<feature type="transmembrane region" description="Helical" evidence="1">
    <location>
        <begin position="69"/>
        <end position="86"/>
    </location>
</feature>
<organism evidence="2 3">
    <name type="scientific">Amborella trichopoda</name>
    <dbReference type="NCBI Taxonomy" id="13333"/>
    <lineage>
        <taxon>Eukaryota</taxon>
        <taxon>Viridiplantae</taxon>
        <taxon>Streptophyta</taxon>
        <taxon>Embryophyta</taxon>
        <taxon>Tracheophyta</taxon>
        <taxon>Spermatophyta</taxon>
        <taxon>Magnoliopsida</taxon>
        <taxon>Amborellales</taxon>
        <taxon>Amborellaceae</taxon>
        <taxon>Amborella</taxon>
    </lineage>
</organism>
<proteinExistence type="predicted"/>